<name>A0ABQ6MLA9_9STRA</name>
<protein>
    <recommendedName>
        <fullName evidence="3">Phospholipase/carboxylesterase/thioesterase domain-containing protein</fullName>
    </recommendedName>
</protein>
<evidence type="ECO:0000259" key="3">
    <source>
        <dbReference type="Pfam" id="PF02230"/>
    </source>
</evidence>
<reference evidence="4 5" key="1">
    <citation type="journal article" date="2023" name="Commun. Biol.">
        <title>Genome analysis of Parmales, the sister group of diatoms, reveals the evolutionary specialization of diatoms from phago-mixotrophs to photoautotrophs.</title>
        <authorList>
            <person name="Ban H."/>
            <person name="Sato S."/>
            <person name="Yoshikawa S."/>
            <person name="Yamada K."/>
            <person name="Nakamura Y."/>
            <person name="Ichinomiya M."/>
            <person name="Sato N."/>
            <person name="Blanc-Mathieu R."/>
            <person name="Endo H."/>
            <person name="Kuwata A."/>
            <person name="Ogata H."/>
        </authorList>
    </citation>
    <scope>NUCLEOTIDE SEQUENCE [LARGE SCALE GENOMIC DNA]</scope>
</reference>
<comment type="similarity">
    <text evidence="1">Belongs to the AB hydrolase superfamily. AB hydrolase 2 family.</text>
</comment>
<dbReference type="SUPFAM" id="SSF53474">
    <property type="entry name" value="alpha/beta-Hydrolases"/>
    <property type="match status" value="1"/>
</dbReference>
<evidence type="ECO:0000313" key="4">
    <source>
        <dbReference type="EMBL" id="GMI28604.1"/>
    </source>
</evidence>
<keyword evidence="2" id="KW-0378">Hydrolase</keyword>
<dbReference type="Proteomes" id="UP001165060">
    <property type="component" value="Unassembled WGS sequence"/>
</dbReference>
<dbReference type="Gene3D" id="3.40.50.1820">
    <property type="entry name" value="alpha/beta hydrolase"/>
    <property type="match status" value="1"/>
</dbReference>
<gene>
    <name evidence="4" type="ORF">TeGR_g7799</name>
</gene>
<keyword evidence="5" id="KW-1185">Reference proteome</keyword>
<comment type="caution">
    <text evidence="4">The sequence shown here is derived from an EMBL/GenBank/DDBJ whole genome shotgun (WGS) entry which is preliminary data.</text>
</comment>
<feature type="domain" description="Phospholipase/carboxylesterase/thioesterase" evidence="3">
    <location>
        <begin position="2"/>
        <end position="214"/>
    </location>
</feature>
<dbReference type="PANTHER" id="PTHR10655:SF17">
    <property type="entry name" value="LYSOPHOSPHOLIPASE-LIKE PROTEIN 1"/>
    <property type="match status" value="1"/>
</dbReference>
<organism evidence="4 5">
    <name type="scientific">Tetraparma gracilis</name>
    <dbReference type="NCBI Taxonomy" id="2962635"/>
    <lineage>
        <taxon>Eukaryota</taxon>
        <taxon>Sar</taxon>
        <taxon>Stramenopiles</taxon>
        <taxon>Ochrophyta</taxon>
        <taxon>Bolidophyceae</taxon>
        <taxon>Parmales</taxon>
        <taxon>Triparmaceae</taxon>
        <taxon>Tetraparma</taxon>
    </lineage>
</organism>
<evidence type="ECO:0000313" key="5">
    <source>
        <dbReference type="Proteomes" id="UP001165060"/>
    </source>
</evidence>
<accession>A0ABQ6MLA9</accession>
<dbReference type="InterPro" id="IPR050565">
    <property type="entry name" value="LYPA1-2/EST-like"/>
</dbReference>
<evidence type="ECO:0000256" key="1">
    <source>
        <dbReference type="ARBA" id="ARBA00006499"/>
    </source>
</evidence>
<dbReference type="PANTHER" id="PTHR10655">
    <property type="entry name" value="LYSOPHOSPHOLIPASE-RELATED"/>
    <property type="match status" value="1"/>
</dbReference>
<dbReference type="InterPro" id="IPR003140">
    <property type="entry name" value="PLipase/COase/thioEstase"/>
</dbReference>
<dbReference type="EMBL" id="BRYB01000365">
    <property type="protein sequence ID" value="GMI28604.1"/>
    <property type="molecule type" value="Genomic_DNA"/>
</dbReference>
<evidence type="ECO:0000256" key="2">
    <source>
        <dbReference type="ARBA" id="ARBA00022801"/>
    </source>
</evidence>
<dbReference type="InterPro" id="IPR029058">
    <property type="entry name" value="AB_hydrolase_fold"/>
</dbReference>
<sequence>MQGLGDTPAGWAHLSKQLSVPPGVTMHYEMPLAPTQPVTCNAGSSSTSWFDILAIPVDSREPDDPHGLDESIKKVHAAIDELRKRVPSSKIFLGGFSQGGAMSLLAGSSYNAPLAGIISFSGWLLRAEDTVDGYSTGANKDTPIFVGHGDQDNVVQTSLGVTAASRIKAARGADENGDATPRDAGHGGVTLKLYQGMAHSSCDEEMKDLSDYIASRA</sequence>
<dbReference type="Pfam" id="PF02230">
    <property type="entry name" value="Abhydrolase_2"/>
    <property type="match status" value="1"/>
</dbReference>
<proteinExistence type="inferred from homology"/>